<reference evidence="1" key="1">
    <citation type="submission" date="2020-08" db="EMBL/GenBank/DDBJ databases">
        <title>Paracoccus amoyensis sp. nov., isolated from the surface seawater at coast of Xiamen, Fujian.</title>
        <authorList>
            <person name="Lyu L."/>
        </authorList>
    </citation>
    <scope>NUCLEOTIDE SEQUENCE</scope>
    <source>
        <strain evidence="1">11-3</strain>
    </source>
</reference>
<proteinExistence type="predicted"/>
<organism evidence="1 2">
    <name type="scientific">Paracoccus amoyensis</name>
    <dbReference type="NCBI Taxonomy" id="2760093"/>
    <lineage>
        <taxon>Bacteria</taxon>
        <taxon>Pseudomonadati</taxon>
        <taxon>Pseudomonadota</taxon>
        <taxon>Alphaproteobacteria</taxon>
        <taxon>Rhodobacterales</taxon>
        <taxon>Paracoccaceae</taxon>
        <taxon>Paracoccus</taxon>
    </lineage>
</organism>
<dbReference type="EMBL" id="JACOQL010000002">
    <property type="protein sequence ID" value="MBC9246733.1"/>
    <property type="molecule type" value="Genomic_DNA"/>
</dbReference>
<evidence type="ECO:0000313" key="1">
    <source>
        <dbReference type="EMBL" id="MBC9246733.1"/>
    </source>
</evidence>
<sequence length="194" mass="21196">MTGIRLSLQINDAAARDQMQDLLDRMENRQGFFKSVGELMVRSTSDSFRNQRAPDGTPWVSLRPATIRARERKGQLPLTILRSNSKGKSGSALAGSVSSIATNDEVAIGSPVRHAAIHQLGGTINKPARAAKIYRRKNADGQVGRLFVRKEEADVVTDVTIPAHTIRIPARPFLGVSAADERAILEMGIEWLSL</sequence>
<keyword evidence="2" id="KW-1185">Reference proteome</keyword>
<dbReference type="Pfam" id="PF05069">
    <property type="entry name" value="Phage_tail_S"/>
    <property type="match status" value="1"/>
</dbReference>
<gene>
    <name evidence="1" type="ORF">H4P12_08410</name>
</gene>
<protein>
    <submittedName>
        <fullName evidence="1">Phage virion morphogenesis protein</fullName>
    </submittedName>
</protein>
<evidence type="ECO:0000313" key="2">
    <source>
        <dbReference type="Proteomes" id="UP000608594"/>
    </source>
</evidence>
<dbReference type="Proteomes" id="UP000608594">
    <property type="component" value="Unassembled WGS sequence"/>
</dbReference>
<comment type="caution">
    <text evidence="1">The sequence shown here is derived from an EMBL/GenBank/DDBJ whole genome shotgun (WGS) entry which is preliminary data.</text>
</comment>
<dbReference type="AlphaFoldDB" id="A0A926G6I9"/>
<accession>A0A926G6I9</accession>
<dbReference type="InterPro" id="IPR006522">
    <property type="entry name" value="Phage_virion_morphogenesis"/>
</dbReference>
<dbReference type="NCBIfam" id="TIGR01635">
    <property type="entry name" value="tail_comp_S"/>
    <property type="match status" value="1"/>
</dbReference>
<name>A0A926G6I9_9RHOB</name>